<protein>
    <submittedName>
        <fullName evidence="1">Uncharacterized protein</fullName>
    </submittedName>
</protein>
<evidence type="ECO:0000313" key="2">
    <source>
        <dbReference type="Proteomes" id="UP000221165"/>
    </source>
</evidence>
<gene>
    <name evidence="1" type="ORF">CSUI_011014</name>
</gene>
<accession>A0A2C6KFC1</accession>
<reference evidence="1 2" key="1">
    <citation type="journal article" date="2017" name="Int. J. Parasitol.">
        <title>The genome of the protozoan parasite Cystoisospora suis and a reverse vaccinology approach to identify vaccine candidates.</title>
        <authorList>
            <person name="Palmieri N."/>
            <person name="Shrestha A."/>
            <person name="Ruttkowski B."/>
            <person name="Beck T."/>
            <person name="Vogl C."/>
            <person name="Tomley F."/>
            <person name="Blake D.P."/>
            <person name="Joachim A."/>
        </authorList>
    </citation>
    <scope>NUCLEOTIDE SEQUENCE [LARGE SCALE GENOMIC DNA]</scope>
    <source>
        <strain evidence="1 2">Wien I</strain>
    </source>
</reference>
<organism evidence="1 2">
    <name type="scientific">Cystoisospora suis</name>
    <dbReference type="NCBI Taxonomy" id="483139"/>
    <lineage>
        <taxon>Eukaryota</taxon>
        <taxon>Sar</taxon>
        <taxon>Alveolata</taxon>
        <taxon>Apicomplexa</taxon>
        <taxon>Conoidasida</taxon>
        <taxon>Coccidia</taxon>
        <taxon>Eucoccidiorida</taxon>
        <taxon>Eimeriorina</taxon>
        <taxon>Sarcocystidae</taxon>
        <taxon>Cystoisospora</taxon>
    </lineage>
</organism>
<feature type="non-terminal residue" evidence="1">
    <location>
        <position position="48"/>
    </location>
</feature>
<name>A0A2C6KFC1_9APIC</name>
<dbReference type="GeneID" id="94434326"/>
<comment type="caution">
    <text evidence="1">The sequence shown here is derived from an EMBL/GenBank/DDBJ whole genome shotgun (WGS) entry which is preliminary data.</text>
</comment>
<dbReference type="AlphaFoldDB" id="A0A2C6KFC1"/>
<dbReference type="RefSeq" id="XP_067916909.1">
    <property type="nucleotide sequence ID" value="XM_068071115.1"/>
</dbReference>
<sequence>QSELSLEVAKYMPSDEWLNHVTSYQTTDLPDLAKGKKLCEIFPNIAGR</sequence>
<dbReference type="EMBL" id="MIGC01009285">
    <property type="protein sequence ID" value="PHJ15175.1"/>
    <property type="molecule type" value="Genomic_DNA"/>
</dbReference>
<evidence type="ECO:0000313" key="1">
    <source>
        <dbReference type="EMBL" id="PHJ15175.1"/>
    </source>
</evidence>
<proteinExistence type="predicted"/>
<keyword evidence="2" id="KW-1185">Reference proteome</keyword>
<feature type="non-terminal residue" evidence="1">
    <location>
        <position position="1"/>
    </location>
</feature>
<dbReference type="Proteomes" id="UP000221165">
    <property type="component" value="Unassembled WGS sequence"/>
</dbReference>
<dbReference type="VEuPathDB" id="ToxoDB:CSUI_011014"/>